<feature type="compositionally biased region" description="Basic and acidic residues" evidence="2">
    <location>
        <begin position="1"/>
        <end position="16"/>
    </location>
</feature>
<protein>
    <recommendedName>
        <fullName evidence="1">G patch domain-containing protein 4</fullName>
    </recommendedName>
</protein>
<feature type="compositionally biased region" description="Basic residues" evidence="2">
    <location>
        <begin position="369"/>
        <end position="379"/>
    </location>
</feature>
<feature type="region of interest" description="Disordered" evidence="2">
    <location>
        <begin position="1"/>
        <end position="49"/>
    </location>
</feature>
<feature type="region of interest" description="Disordered" evidence="2">
    <location>
        <begin position="107"/>
        <end position="138"/>
    </location>
</feature>
<feature type="region of interest" description="Disordered" evidence="2">
    <location>
        <begin position="270"/>
        <end position="289"/>
    </location>
</feature>
<dbReference type="InterPro" id="IPR050656">
    <property type="entry name" value="PINX1"/>
</dbReference>
<gene>
    <name evidence="4" type="ORF">CUNI_LOCUS19210</name>
</gene>
<dbReference type="PANTHER" id="PTHR23149:SF9">
    <property type="entry name" value="G PATCH DOMAIN-CONTAINING PROTEIN 4"/>
    <property type="match status" value="1"/>
</dbReference>
<feature type="region of interest" description="Disordered" evidence="2">
    <location>
        <begin position="192"/>
        <end position="248"/>
    </location>
</feature>
<evidence type="ECO:0000259" key="3">
    <source>
        <dbReference type="PROSITE" id="PS50174"/>
    </source>
</evidence>
<evidence type="ECO:0000313" key="5">
    <source>
        <dbReference type="Proteomes" id="UP000678393"/>
    </source>
</evidence>
<feature type="region of interest" description="Disordered" evidence="2">
    <location>
        <begin position="68"/>
        <end position="94"/>
    </location>
</feature>
<feature type="compositionally biased region" description="Basic and acidic residues" evidence="2">
    <location>
        <begin position="444"/>
        <end position="456"/>
    </location>
</feature>
<dbReference type="Proteomes" id="UP000678393">
    <property type="component" value="Unassembled WGS sequence"/>
</dbReference>
<feature type="compositionally biased region" description="Basic residues" evidence="2">
    <location>
        <begin position="418"/>
        <end position="427"/>
    </location>
</feature>
<feature type="compositionally biased region" description="Basic residues" evidence="2">
    <location>
        <begin position="225"/>
        <end position="235"/>
    </location>
</feature>
<dbReference type="InterPro" id="IPR000467">
    <property type="entry name" value="G_patch_dom"/>
</dbReference>
<feature type="domain" description="G-patch" evidence="3">
    <location>
        <begin position="3"/>
        <end position="49"/>
    </location>
</feature>
<dbReference type="AlphaFoldDB" id="A0A8S3ZZU1"/>
<feature type="compositionally biased region" description="Basic residues" evidence="2">
    <location>
        <begin position="272"/>
        <end position="282"/>
    </location>
</feature>
<feature type="compositionally biased region" description="Basic residues" evidence="2">
    <location>
        <begin position="502"/>
        <end position="511"/>
    </location>
</feature>
<dbReference type="PANTHER" id="PTHR23149">
    <property type="entry name" value="G PATCH DOMAIN CONTAINING PROTEIN"/>
    <property type="match status" value="1"/>
</dbReference>
<comment type="caution">
    <text evidence="4">The sequence shown here is derived from an EMBL/GenBank/DDBJ whole genome shotgun (WGS) entry which is preliminary data.</text>
</comment>
<feature type="region of interest" description="Disordered" evidence="2">
    <location>
        <begin position="363"/>
        <end position="389"/>
    </location>
</feature>
<dbReference type="EMBL" id="CAJHNH020006379">
    <property type="protein sequence ID" value="CAG5133652.1"/>
    <property type="molecule type" value="Genomic_DNA"/>
</dbReference>
<feature type="compositionally biased region" description="Basic and acidic residues" evidence="2">
    <location>
        <begin position="71"/>
        <end position="84"/>
    </location>
</feature>
<feature type="region of interest" description="Disordered" evidence="2">
    <location>
        <begin position="418"/>
        <end position="511"/>
    </location>
</feature>
<keyword evidence="5" id="KW-1185">Reference proteome</keyword>
<reference evidence="4" key="1">
    <citation type="submission" date="2021-04" db="EMBL/GenBank/DDBJ databases">
        <authorList>
            <consortium name="Molecular Ecology Group"/>
        </authorList>
    </citation>
    <scope>NUCLEOTIDE SEQUENCE</scope>
</reference>
<name>A0A8S3ZZU1_9EUPU</name>
<dbReference type="GO" id="GO:0003676">
    <property type="term" value="F:nucleic acid binding"/>
    <property type="evidence" value="ECO:0007669"/>
    <property type="project" value="InterPro"/>
</dbReference>
<dbReference type="OrthoDB" id="10019757at2759"/>
<organism evidence="4 5">
    <name type="scientific">Candidula unifasciata</name>
    <dbReference type="NCBI Taxonomy" id="100452"/>
    <lineage>
        <taxon>Eukaryota</taxon>
        <taxon>Metazoa</taxon>
        <taxon>Spiralia</taxon>
        <taxon>Lophotrochozoa</taxon>
        <taxon>Mollusca</taxon>
        <taxon>Gastropoda</taxon>
        <taxon>Heterobranchia</taxon>
        <taxon>Euthyneura</taxon>
        <taxon>Panpulmonata</taxon>
        <taxon>Eupulmonata</taxon>
        <taxon>Stylommatophora</taxon>
        <taxon>Helicina</taxon>
        <taxon>Helicoidea</taxon>
        <taxon>Geomitridae</taxon>
        <taxon>Candidula</taxon>
    </lineage>
</organism>
<proteinExistence type="predicted"/>
<dbReference type="Pfam" id="PF01585">
    <property type="entry name" value="G-patch"/>
    <property type="match status" value="1"/>
</dbReference>
<evidence type="ECO:0000256" key="1">
    <source>
        <dbReference type="ARBA" id="ARBA00040365"/>
    </source>
</evidence>
<dbReference type="GO" id="GO:0005730">
    <property type="term" value="C:nucleolus"/>
    <property type="evidence" value="ECO:0007669"/>
    <property type="project" value="TreeGrafter"/>
</dbReference>
<dbReference type="PROSITE" id="PS50174">
    <property type="entry name" value="G_PATCH"/>
    <property type="match status" value="1"/>
</dbReference>
<accession>A0A8S3ZZU1</accession>
<feature type="compositionally biased region" description="Acidic residues" evidence="2">
    <location>
        <begin position="120"/>
        <end position="129"/>
    </location>
</feature>
<evidence type="ECO:0000256" key="2">
    <source>
        <dbReference type="SAM" id="MobiDB-lite"/>
    </source>
</evidence>
<sequence>MAASEFAKRQLEKHGWTEGSGLGRQENGRSDPIKVTLKMDKTGVGHDPAKEFTDHWWLRVFNEAAQKIGKKQKDDTNSKSDGGKNKNQGTDMKNNFYKGFVKSATLTDGIEEKHKQSDSSNEDSSDEDSTTSSLPTLNDIHTFCGGATGHKAARFGIKMGGKLARIAIHEKMFEEQLKTKKLFEAVQETDSCGSNHLQDKEEGMPSPISIGSVPESSIASGNGRDKKKKKKHKKNSKDEDSICNSQPLDGELINGQEIIVAGDNELSQTVCKKSKKRKHKNKSKDECLKESISNSQYFNKELTSGPEIIVDSELSQTVCKKSKKRKHKKSKDEYPENALSNSQYLNKELISGTEKMVAVDSELSQTVCKKGKKRKHKKKSKDECPENALSNSQCLDEDLISGLEIIVAVNEELSKSICKKHKRKQKRYASDDERVATQASDLSHANKDQKDSDKVRDKKRKRQHAAEEEGIGENNLAEIKIKRKKKNTKDNICELEESDNKIKKKRKKNKM</sequence>
<feature type="compositionally biased region" description="Basic and acidic residues" evidence="2">
    <location>
        <begin position="26"/>
        <end position="49"/>
    </location>
</feature>
<dbReference type="SMART" id="SM00443">
    <property type="entry name" value="G_patch"/>
    <property type="match status" value="1"/>
</dbReference>
<evidence type="ECO:0000313" key="4">
    <source>
        <dbReference type="EMBL" id="CAG5133652.1"/>
    </source>
</evidence>